<evidence type="ECO:0000313" key="2">
    <source>
        <dbReference type="Proteomes" id="UP000238479"/>
    </source>
</evidence>
<dbReference type="Gramene" id="PRQ37791">
    <property type="protein sequence ID" value="PRQ37791"/>
    <property type="gene ID" value="RchiOBHm_Chr4g0406571"/>
</dbReference>
<keyword evidence="2" id="KW-1185">Reference proteome</keyword>
<comment type="caution">
    <text evidence="1">The sequence shown here is derived from an EMBL/GenBank/DDBJ whole genome shotgun (WGS) entry which is preliminary data.</text>
</comment>
<sequence length="54" mass="5701">MPLKADGSVWGALLSACKIHENETMIERIRQGLPNNAGVSIGTYALLSNAFALG</sequence>
<organism evidence="1 2">
    <name type="scientific">Rosa chinensis</name>
    <name type="common">China rose</name>
    <dbReference type="NCBI Taxonomy" id="74649"/>
    <lineage>
        <taxon>Eukaryota</taxon>
        <taxon>Viridiplantae</taxon>
        <taxon>Streptophyta</taxon>
        <taxon>Embryophyta</taxon>
        <taxon>Tracheophyta</taxon>
        <taxon>Spermatophyta</taxon>
        <taxon>Magnoliopsida</taxon>
        <taxon>eudicotyledons</taxon>
        <taxon>Gunneridae</taxon>
        <taxon>Pentapetalae</taxon>
        <taxon>rosids</taxon>
        <taxon>fabids</taxon>
        <taxon>Rosales</taxon>
        <taxon>Rosaceae</taxon>
        <taxon>Rosoideae</taxon>
        <taxon>Rosoideae incertae sedis</taxon>
        <taxon>Rosa</taxon>
    </lineage>
</organism>
<gene>
    <name evidence="1" type="ORF">RchiOBHm_Chr4g0406571</name>
</gene>
<dbReference type="EMBL" id="PDCK01000042">
    <property type="protein sequence ID" value="PRQ37791.1"/>
    <property type="molecule type" value="Genomic_DNA"/>
</dbReference>
<reference evidence="1 2" key="1">
    <citation type="journal article" date="2018" name="Nat. Genet.">
        <title>The Rosa genome provides new insights in the design of modern roses.</title>
        <authorList>
            <person name="Bendahmane M."/>
        </authorList>
    </citation>
    <scope>NUCLEOTIDE SEQUENCE [LARGE SCALE GENOMIC DNA]</scope>
    <source>
        <strain evidence="2">cv. Old Blush</strain>
    </source>
</reference>
<evidence type="ECO:0000313" key="1">
    <source>
        <dbReference type="EMBL" id="PRQ37791.1"/>
    </source>
</evidence>
<accession>A0A2P6QUD3</accession>
<dbReference type="STRING" id="74649.A0A2P6QUD3"/>
<protein>
    <submittedName>
        <fullName evidence="1">Uncharacterized protein</fullName>
    </submittedName>
</protein>
<dbReference type="PROSITE" id="PS51257">
    <property type="entry name" value="PROKAR_LIPOPROTEIN"/>
    <property type="match status" value="1"/>
</dbReference>
<name>A0A2P6QUD3_ROSCH</name>
<dbReference type="AlphaFoldDB" id="A0A2P6QUD3"/>
<proteinExistence type="predicted"/>
<dbReference type="Proteomes" id="UP000238479">
    <property type="component" value="Chromosome 4"/>
</dbReference>